<accession>A0A1M5CZE1</accession>
<proteinExistence type="predicted"/>
<evidence type="ECO:0000313" key="3">
    <source>
        <dbReference type="EMBL" id="SHF60061.1"/>
    </source>
</evidence>
<evidence type="ECO:0000256" key="1">
    <source>
        <dbReference type="SAM" id="MobiDB-lite"/>
    </source>
</evidence>
<reference evidence="3 4" key="1">
    <citation type="submission" date="2016-11" db="EMBL/GenBank/DDBJ databases">
        <authorList>
            <person name="Jaros S."/>
            <person name="Januszkiewicz K."/>
            <person name="Wedrychowicz H."/>
        </authorList>
    </citation>
    <scope>NUCLEOTIDE SEQUENCE [LARGE SCALE GENOMIC DNA]</scope>
    <source>
        <strain evidence="3 4">DSM 25660</strain>
    </source>
</reference>
<dbReference type="RefSeq" id="WP_073364215.1">
    <property type="nucleotide sequence ID" value="NZ_FQVQ01000013.1"/>
</dbReference>
<dbReference type="OrthoDB" id="956918at2"/>
<dbReference type="AlphaFoldDB" id="A0A1M5CZE1"/>
<evidence type="ECO:0008006" key="5">
    <source>
        <dbReference type="Google" id="ProtNLM"/>
    </source>
</evidence>
<feature type="signal peptide" evidence="2">
    <location>
        <begin position="1"/>
        <end position="24"/>
    </location>
</feature>
<feature type="chain" id="PRO_5009909423" description="LTXXQ motif family protein" evidence="2">
    <location>
        <begin position="25"/>
        <end position="145"/>
    </location>
</feature>
<dbReference type="EMBL" id="FQVQ01000013">
    <property type="protein sequence ID" value="SHF60061.1"/>
    <property type="molecule type" value="Genomic_DNA"/>
</dbReference>
<dbReference type="Proteomes" id="UP000184147">
    <property type="component" value="Unassembled WGS sequence"/>
</dbReference>
<feature type="region of interest" description="Disordered" evidence="1">
    <location>
        <begin position="83"/>
        <end position="107"/>
    </location>
</feature>
<gene>
    <name evidence="3" type="ORF">SAMN05444377_11362</name>
</gene>
<organism evidence="3 4">
    <name type="scientific">Flavobacterium fontis</name>
    <dbReference type="NCBI Taxonomy" id="1124188"/>
    <lineage>
        <taxon>Bacteria</taxon>
        <taxon>Pseudomonadati</taxon>
        <taxon>Bacteroidota</taxon>
        <taxon>Flavobacteriia</taxon>
        <taxon>Flavobacteriales</taxon>
        <taxon>Flavobacteriaceae</taxon>
        <taxon>Flavobacterium</taxon>
    </lineage>
</organism>
<sequence length="145" mass="16902">MNFKKSSFLIVVIVSLCFGNFSFAQLQKTGTPQKLTFEEKVTVLFNRLTKDVVLEPGQAEKIRPHVEKIVRDREARIAELKGKKDDGRLMTKEQLQERREKRQAEEDAFKAEMKKILTEAQYQKFEAGLKRKRTPESENSLEIKN</sequence>
<dbReference type="STRING" id="1124188.SAMN05444377_11362"/>
<protein>
    <recommendedName>
        <fullName evidence="5">LTXXQ motif family protein</fullName>
    </recommendedName>
</protein>
<name>A0A1M5CZE1_9FLAO</name>
<keyword evidence="4" id="KW-1185">Reference proteome</keyword>
<keyword evidence="2" id="KW-0732">Signal</keyword>
<evidence type="ECO:0000313" key="4">
    <source>
        <dbReference type="Proteomes" id="UP000184147"/>
    </source>
</evidence>
<evidence type="ECO:0000256" key="2">
    <source>
        <dbReference type="SAM" id="SignalP"/>
    </source>
</evidence>